<proteinExistence type="predicted"/>
<reference evidence="1" key="1">
    <citation type="journal article" date="2023" name="Mol. Biol. Evol.">
        <title>Third-Generation Sequencing Reveals the Adaptive Role of the Epigenome in Three Deep-Sea Polychaetes.</title>
        <authorList>
            <person name="Perez M."/>
            <person name="Aroh O."/>
            <person name="Sun Y."/>
            <person name="Lan Y."/>
            <person name="Juniper S.K."/>
            <person name="Young C.R."/>
            <person name="Angers B."/>
            <person name="Qian P.Y."/>
        </authorList>
    </citation>
    <scope>NUCLEOTIDE SEQUENCE</scope>
    <source>
        <strain evidence="1">R07B-5</strain>
    </source>
</reference>
<dbReference type="EMBL" id="JAODUO010000192">
    <property type="protein sequence ID" value="KAK2186685.1"/>
    <property type="molecule type" value="Genomic_DNA"/>
</dbReference>
<protein>
    <submittedName>
        <fullName evidence="1">Uncharacterized protein</fullName>
    </submittedName>
</protein>
<keyword evidence="2" id="KW-1185">Reference proteome</keyword>
<name>A0AAD9P219_RIDPI</name>
<comment type="caution">
    <text evidence="1">The sequence shown here is derived from an EMBL/GenBank/DDBJ whole genome shotgun (WGS) entry which is preliminary data.</text>
</comment>
<sequence length="115" mass="11842">MFSSCFVVTSKRPSFSIFVSFLLQIISGAGFAVRLHSKCMVSPSFTTCALGLLTIDGASPSSGAFSSCSVCTSCTTNSASLIAVPCVFLATTVYVPVSSGNTSLICSLHTLFSSS</sequence>
<dbReference type="AlphaFoldDB" id="A0AAD9P219"/>
<dbReference type="Proteomes" id="UP001209878">
    <property type="component" value="Unassembled WGS sequence"/>
</dbReference>
<evidence type="ECO:0000313" key="1">
    <source>
        <dbReference type="EMBL" id="KAK2186685.1"/>
    </source>
</evidence>
<gene>
    <name evidence="1" type="ORF">NP493_191g02004</name>
</gene>
<accession>A0AAD9P219</accession>
<evidence type="ECO:0000313" key="2">
    <source>
        <dbReference type="Proteomes" id="UP001209878"/>
    </source>
</evidence>
<organism evidence="1 2">
    <name type="scientific">Ridgeia piscesae</name>
    <name type="common">Tubeworm</name>
    <dbReference type="NCBI Taxonomy" id="27915"/>
    <lineage>
        <taxon>Eukaryota</taxon>
        <taxon>Metazoa</taxon>
        <taxon>Spiralia</taxon>
        <taxon>Lophotrochozoa</taxon>
        <taxon>Annelida</taxon>
        <taxon>Polychaeta</taxon>
        <taxon>Sedentaria</taxon>
        <taxon>Canalipalpata</taxon>
        <taxon>Sabellida</taxon>
        <taxon>Siboglinidae</taxon>
        <taxon>Ridgeia</taxon>
    </lineage>
</organism>